<dbReference type="Proteomes" id="UP000239899">
    <property type="component" value="Unassembled WGS sequence"/>
</dbReference>
<organism evidence="1 2">
    <name type="scientific">Chlorella sorokiniana</name>
    <name type="common">Freshwater green alga</name>
    <dbReference type="NCBI Taxonomy" id="3076"/>
    <lineage>
        <taxon>Eukaryota</taxon>
        <taxon>Viridiplantae</taxon>
        <taxon>Chlorophyta</taxon>
        <taxon>core chlorophytes</taxon>
        <taxon>Trebouxiophyceae</taxon>
        <taxon>Chlorellales</taxon>
        <taxon>Chlorellaceae</taxon>
        <taxon>Chlorella clade</taxon>
        <taxon>Chlorella</taxon>
    </lineage>
</organism>
<dbReference type="STRING" id="3076.A0A2P6U4T3"/>
<dbReference type="SUPFAM" id="SSF53756">
    <property type="entry name" value="UDP-Glycosyltransferase/glycogen phosphorylase"/>
    <property type="match status" value="1"/>
</dbReference>
<evidence type="ECO:0000313" key="1">
    <source>
        <dbReference type="EMBL" id="PRW61316.1"/>
    </source>
</evidence>
<protein>
    <submittedName>
        <fullName evidence="1">5-nucleotidase domain-containing 4 isoform X2</fullName>
    </submittedName>
</protein>
<reference evidence="1 2" key="1">
    <citation type="journal article" date="2018" name="Plant J.">
        <title>Genome sequences of Chlorella sorokiniana UTEX 1602 and Micractinium conductrix SAG 241.80: implications to maltose excretion by a green alga.</title>
        <authorList>
            <person name="Arriola M.B."/>
            <person name="Velmurugan N."/>
            <person name="Zhang Y."/>
            <person name="Plunkett M.H."/>
            <person name="Hondzo H."/>
            <person name="Barney B.M."/>
        </authorList>
    </citation>
    <scope>NUCLEOTIDE SEQUENCE [LARGE SCALE GENOMIC DNA]</scope>
    <source>
        <strain evidence="2">UTEX 1602</strain>
    </source>
</reference>
<gene>
    <name evidence="1" type="ORF">C2E21_0423</name>
</gene>
<comment type="caution">
    <text evidence="1">The sequence shown here is derived from an EMBL/GenBank/DDBJ whole genome shotgun (WGS) entry which is preliminary data.</text>
</comment>
<keyword evidence="2" id="KW-1185">Reference proteome</keyword>
<dbReference type="InterPro" id="IPR041693">
    <property type="entry name" value="Glyco_trans_4_5"/>
</dbReference>
<evidence type="ECO:0000313" key="2">
    <source>
        <dbReference type="Proteomes" id="UP000239899"/>
    </source>
</evidence>
<accession>A0A2P6U4T3</accession>
<dbReference type="EMBL" id="LHPG02000001">
    <property type="protein sequence ID" value="PRW61316.1"/>
    <property type="molecule type" value="Genomic_DNA"/>
</dbReference>
<dbReference type="PANTHER" id="PTHR47252">
    <property type="entry name" value="GLYCOSYLTRANSFERASE"/>
    <property type="match status" value="1"/>
</dbReference>
<dbReference type="AlphaFoldDB" id="A0A2P6U4T3"/>
<proteinExistence type="predicted"/>
<dbReference type="Gene3D" id="3.40.50.2000">
    <property type="entry name" value="Glycogen Phosphorylase B"/>
    <property type="match status" value="1"/>
</dbReference>
<sequence>MLLYNKREECDEPDFALIDTLFSLAEAHLFMQLVEMKDEGGHALLERKSFAGIYRPAAASVAGGAPGTRRRLRILMVSHDLTLTGAPQVLYEIAMHLQNQGHNVSVMIMQGGQLMEQLMSSGIPYYFDTDVQHQPLRLSTPVDPGSFDVVIANTVVTVHWLRNQVEAWGLSFLRKAVWWIHEQPLSADDGFAGAGPLMMRHLMARCGAVAIVSQTTKRWWEEWLLQDAQLATCMCSTRSFGRVTVEGMAASLPQLATACGGTLDIVQEGLPGVP</sequence>
<dbReference type="Pfam" id="PF16994">
    <property type="entry name" value="Glyco_trans_4_5"/>
    <property type="match status" value="1"/>
</dbReference>
<name>A0A2P6U4T3_CHLSO</name>
<dbReference type="PANTHER" id="PTHR47252:SF4">
    <property type="entry name" value="GLYCOSYLTRANSFERASE"/>
    <property type="match status" value="1"/>
</dbReference>
<dbReference type="OrthoDB" id="1696943at2759"/>